<evidence type="ECO:0000256" key="2">
    <source>
        <dbReference type="ARBA" id="ARBA00022448"/>
    </source>
</evidence>
<protein>
    <submittedName>
        <fullName evidence="7">ABC transporter ATP-binding protein</fullName>
    </submittedName>
</protein>
<accession>A0A3L8P6B4</accession>
<evidence type="ECO:0000313" key="8">
    <source>
        <dbReference type="Proteomes" id="UP000281708"/>
    </source>
</evidence>
<sequence length="249" mass="25986">MPATEAEPEAEAVLTVTGLEAGYHGIPVVRGLDLQVRAGEVVALLGSNGAGKTTTLMTVAGLLAPLGGSISFDGESIGGVAAHRLARRGLSLVPEDRALFAELTVRENLRLARAKTGSERDVLDLLPELTKCLDRKAGLLSGGEQQMLAVGRALVTRPKLLVVDEMSLGLAPVVVERLLPVLRRVAVGFGTGVLVVEQHVTLALDVAERAYVLAHGRLVLSGTAAQLRDQPDLLTASYLGDAVRAAPST</sequence>
<dbReference type="InterPro" id="IPR003593">
    <property type="entry name" value="AAA+_ATPase"/>
</dbReference>
<dbReference type="InterPro" id="IPR017871">
    <property type="entry name" value="ABC_transporter-like_CS"/>
</dbReference>
<comment type="similarity">
    <text evidence="1">Belongs to the ABC transporter superfamily.</text>
</comment>
<dbReference type="GO" id="GO:0015658">
    <property type="term" value="F:branched-chain amino acid transmembrane transporter activity"/>
    <property type="evidence" value="ECO:0007669"/>
    <property type="project" value="TreeGrafter"/>
</dbReference>
<comment type="caution">
    <text evidence="7">The sequence shown here is derived from an EMBL/GenBank/DDBJ whole genome shotgun (WGS) entry which is preliminary data.</text>
</comment>
<name>A0A3L8P6B4_9ACTN</name>
<feature type="domain" description="ABC transporter" evidence="6">
    <location>
        <begin position="14"/>
        <end position="240"/>
    </location>
</feature>
<dbReference type="Proteomes" id="UP000281708">
    <property type="component" value="Unassembled WGS sequence"/>
</dbReference>
<dbReference type="PANTHER" id="PTHR43820:SF4">
    <property type="entry name" value="HIGH-AFFINITY BRANCHED-CHAIN AMINO ACID TRANSPORT ATP-BINDING PROTEIN LIVF"/>
    <property type="match status" value="1"/>
</dbReference>
<dbReference type="SUPFAM" id="SSF52540">
    <property type="entry name" value="P-loop containing nucleoside triphosphate hydrolases"/>
    <property type="match status" value="1"/>
</dbReference>
<dbReference type="SMART" id="SM00382">
    <property type="entry name" value="AAA"/>
    <property type="match status" value="1"/>
</dbReference>
<evidence type="ECO:0000256" key="3">
    <source>
        <dbReference type="ARBA" id="ARBA00022741"/>
    </source>
</evidence>
<keyword evidence="8" id="KW-1185">Reference proteome</keyword>
<dbReference type="GO" id="GO:0016887">
    <property type="term" value="F:ATP hydrolysis activity"/>
    <property type="evidence" value="ECO:0007669"/>
    <property type="project" value="InterPro"/>
</dbReference>
<dbReference type="GO" id="GO:0015807">
    <property type="term" value="P:L-amino acid transport"/>
    <property type="evidence" value="ECO:0007669"/>
    <property type="project" value="TreeGrafter"/>
</dbReference>
<keyword evidence="5" id="KW-0029">Amino-acid transport</keyword>
<dbReference type="EMBL" id="RDBE01000006">
    <property type="protein sequence ID" value="RLV50149.1"/>
    <property type="molecule type" value="Genomic_DNA"/>
</dbReference>
<dbReference type="InterPro" id="IPR027417">
    <property type="entry name" value="P-loop_NTPase"/>
</dbReference>
<dbReference type="PANTHER" id="PTHR43820">
    <property type="entry name" value="HIGH-AFFINITY BRANCHED-CHAIN AMINO ACID TRANSPORT ATP-BINDING PROTEIN LIVF"/>
    <property type="match status" value="1"/>
</dbReference>
<dbReference type="RefSeq" id="WP_121805914.1">
    <property type="nucleotide sequence ID" value="NZ_RDBE01000006.1"/>
</dbReference>
<evidence type="ECO:0000259" key="6">
    <source>
        <dbReference type="PROSITE" id="PS50893"/>
    </source>
</evidence>
<evidence type="ECO:0000313" key="7">
    <source>
        <dbReference type="EMBL" id="RLV50149.1"/>
    </source>
</evidence>
<dbReference type="InterPro" id="IPR052156">
    <property type="entry name" value="BCAA_Transport_ATP-bd_LivF"/>
</dbReference>
<proteinExistence type="inferred from homology"/>
<dbReference type="Pfam" id="PF00005">
    <property type="entry name" value="ABC_tran"/>
    <property type="match status" value="1"/>
</dbReference>
<keyword evidence="4 7" id="KW-0067">ATP-binding</keyword>
<dbReference type="GO" id="GO:0005524">
    <property type="term" value="F:ATP binding"/>
    <property type="evidence" value="ECO:0007669"/>
    <property type="project" value="UniProtKB-KW"/>
</dbReference>
<evidence type="ECO:0000256" key="1">
    <source>
        <dbReference type="ARBA" id="ARBA00005417"/>
    </source>
</evidence>
<dbReference type="AlphaFoldDB" id="A0A3L8P6B4"/>
<dbReference type="Gene3D" id="3.40.50.300">
    <property type="entry name" value="P-loop containing nucleotide triphosphate hydrolases"/>
    <property type="match status" value="1"/>
</dbReference>
<keyword evidence="3" id="KW-0547">Nucleotide-binding</keyword>
<reference evidence="7 8" key="1">
    <citation type="submission" date="2018-10" db="EMBL/GenBank/DDBJ databases">
        <title>Marmoricola sp. 4Q3S-7 whole genome shotgun sequence.</title>
        <authorList>
            <person name="Li F."/>
        </authorList>
    </citation>
    <scope>NUCLEOTIDE SEQUENCE [LARGE SCALE GENOMIC DNA]</scope>
    <source>
        <strain evidence="7 8">4Q3S-7</strain>
    </source>
</reference>
<dbReference type="PROSITE" id="PS50893">
    <property type="entry name" value="ABC_TRANSPORTER_2"/>
    <property type="match status" value="1"/>
</dbReference>
<dbReference type="PROSITE" id="PS00211">
    <property type="entry name" value="ABC_TRANSPORTER_1"/>
    <property type="match status" value="1"/>
</dbReference>
<organism evidence="7 8">
    <name type="scientific">Nocardioides mangrovicus</name>
    <dbReference type="NCBI Taxonomy" id="2478913"/>
    <lineage>
        <taxon>Bacteria</taxon>
        <taxon>Bacillati</taxon>
        <taxon>Actinomycetota</taxon>
        <taxon>Actinomycetes</taxon>
        <taxon>Propionibacteriales</taxon>
        <taxon>Nocardioidaceae</taxon>
        <taxon>Nocardioides</taxon>
    </lineage>
</organism>
<evidence type="ECO:0000256" key="4">
    <source>
        <dbReference type="ARBA" id="ARBA00022840"/>
    </source>
</evidence>
<gene>
    <name evidence="7" type="ORF">D9V37_08860</name>
</gene>
<dbReference type="OrthoDB" id="9776369at2"/>
<dbReference type="CDD" id="cd03224">
    <property type="entry name" value="ABC_TM1139_LivF_branched"/>
    <property type="match status" value="1"/>
</dbReference>
<evidence type="ECO:0000256" key="5">
    <source>
        <dbReference type="ARBA" id="ARBA00022970"/>
    </source>
</evidence>
<dbReference type="InterPro" id="IPR003439">
    <property type="entry name" value="ABC_transporter-like_ATP-bd"/>
</dbReference>
<keyword evidence="2" id="KW-0813">Transport</keyword>